<evidence type="ECO:0000313" key="3">
    <source>
        <dbReference type="Proteomes" id="UP001303115"/>
    </source>
</evidence>
<organism evidence="2 3">
    <name type="scientific">Parachaetomium inaequale</name>
    <dbReference type="NCBI Taxonomy" id="2588326"/>
    <lineage>
        <taxon>Eukaryota</taxon>
        <taxon>Fungi</taxon>
        <taxon>Dikarya</taxon>
        <taxon>Ascomycota</taxon>
        <taxon>Pezizomycotina</taxon>
        <taxon>Sordariomycetes</taxon>
        <taxon>Sordariomycetidae</taxon>
        <taxon>Sordariales</taxon>
        <taxon>Chaetomiaceae</taxon>
        <taxon>Parachaetomium</taxon>
    </lineage>
</organism>
<dbReference type="EMBL" id="MU854390">
    <property type="protein sequence ID" value="KAK4039851.1"/>
    <property type="molecule type" value="Genomic_DNA"/>
</dbReference>
<feature type="compositionally biased region" description="Basic residues" evidence="1">
    <location>
        <begin position="36"/>
        <end position="48"/>
    </location>
</feature>
<gene>
    <name evidence="2" type="ORF">C8A01DRAFT_16211</name>
</gene>
<feature type="compositionally biased region" description="Gly residues" evidence="1">
    <location>
        <begin position="363"/>
        <end position="372"/>
    </location>
</feature>
<reference evidence="3" key="1">
    <citation type="journal article" date="2023" name="Mol. Phylogenet. Evol.">
        <title>Genome-scale phylogeny and comparative genomics of the fungal order Sordariales.</title>
        <authorList>
            <person name="Hensen N."/>
            <person name="Bonometti L."/>
            <person name="Westerberg I."/>
            <person name="Brannstrom I.O."/>
            <person name="Guillou S."/>
            <person name="Cros-Aarteil S."/>
            <person name="Calhoun S."/>
            <person name="Haridas S."/>
            <person name="Kuo A."/>
            <person name="Mondo S."/>
            <person name="Pangilinan J."/>
            <person name="Riley R."/>
            <person name="LaButti K."/>
            <person name="Andreopoulos B."/>
            <person name="Lipzen A."/>
            <person name="Chen C."/>
            <person name="Yan M."/>
            <person name="Daum C."/>
            <person name="Ng V."/>
            <person name="Clum A."/>
            <person name="Steindorff A."/>
            <person name="Ohm R.A."/>
            <person name="Martin F."/>
            <person name="Silar P."/>
            <person name="Natvig D.O."/>
            <person name="Lalanne C."/>
            <person name="Gautier V."/>
            <person name="Ament-Velasquez S.L."/>
            <person name="Kruys A."/>
            <person name="Hutchinson M.I."/>
            <person name="Powell A.J."/>
            <person name="Barry K."/>
            <person name="Miller A.N."/>
            <person name="Grigoriev I.V."/>
            <person name="Debuchy R."/>
            <person name="Gladieux P."/>
            <person name="Hiltunen Thoren M."/>
            <person name="Johannesson H."/>
        </authorList>
    </citation>
    <scope>NUCLEOTIDE SEQUENCE [LARGE SCALE GENOMIC DNA]</scope>
    <source>
        <strain evidence="3">CBS 284.82</strain>
    </source>
</reference>
<proteinExistence type="predicted"/>
<accession>A0AAN6PFB4</accession>
<feature type="compositionally biased region" description="Polar residues" evidence="1">
    <location>
        <begin position="335"/>
        <end position="354"/>
    </location>
</feature>
<feature type="compositionally biased region" description="Polar residues" evidence="1">
    <location>
        <begin position="98"/>
        <end position="107"/>
    </location>
</feature>
<feature type="compositionally biased region" description="Polar residues" evidence="1">
    <location>
        <begin position="1"/>
        <end position="23"/>
    </location>
</feature>
<name>A0AAN6PFB4_9PEZI</name>
<evidence type="ECO:0000256" key="1">
    <source>
        <dbReference type="SAM" id="MobiDB-lite"/>
    </source>
</evidence>
<feature type="region of interest" description="Disordered" evidence="1">
    <location>
        <begin position="329"/>
        <end position="403"/>
    </location>
</feature>
<feature type="compositionally biased region" description="Polar residues" evidence="1">
    <location>
        <begin position="379"/>
        <end position="393"/>
    </location>
</feature>
<evidence type="ECO:0000313" key="2">
    <source>
        <dbReference type="EMBL" id="KAK4039851.1"/>
    </source>
</evidence>
<feature type="region of interest" description="Disordered" evidence="1">
    <location>
        <begin position="1"/>
        <end position="63"/>
    </location>
</feature>
<feature type="region of interest" description="Disordered" evidence="1">
    <location>
        <begin position="171"/>
        <end position="193"/>
    </location>
</feature>
<feature type="region of interest" description="Disordered" evidence="1">
    <location>
        <begin position="669"/>
        <end position="697"/>
    </location>
</feature>
<sequence>MATNEQPSGTSSGVPDLQTSSQPGGLGTSGRDQARGARRRSSTFRRATHNVENFGRNRSSHRENIEALFSHRARTRGLARIEAERRQQQETSPADGGIQSNTNSQGDDTTEGATEGWKPSIVLGSSLWVEGEDLNALEIADRKVAQTRLWADHYRGVPYFVKAHQDAIEERGQLDESAEENTKPRSTLKSTHDSAIQDRLEILRFLLQDSSFPPERKNIEAAIAGYESGAIPYSDSYTLLWAGHIVDRCPSFDSFTNDRSARLDRYVAEHGPGWLWYEPPLSAGSGTMRGPTIVAKKGFCLESKHSWRQGTENMGHYNIRMGFRRRKDNVARGGAQQQQSPFTTHHTSRVTTSQPPNHHHPAPGGGLGGGGPTTLPPSIRTQTIPQPDTSLPGKTTPDPDGPRIIWNMLLDSGATLPTLWTGDLPKLGIDATRYAAQSARRVNTADSSLVSRVYELDVRVFGGDESAPLGLFPPPSGPRHPTYGVAGAVNDTETETDDEEEPPSLSCTIPVLVFPGGSKDLSTSSDANVPDRLSGLLPFHVCYLSGAPGSFKLWMGEDRVDVLGTGRLPAMMRYGEILGGGGGGGATQEWERAKRLPASTATRLTHWRSQGLKTPDRVIFEHDLDADGVLREEDVGHGNVIMRGPKGANFDNTNTKAEGVVVLHIGRKRRRGQQDVRRRGSVVSKPPRKKTKIEQTGHGQILLQTQAPASDYPSPATCCTVRKSMVAR</sequence>
<dbReference type="Proteomes" id="UP001303115">
    <property type="component" value="Unassembled WGS sequence"/>
</dbReference>
<feature type="region of interest" description="Disordered" evidence="1">
    <location>
        <begin position="83"/>
        <end position="116"/>
    </location>
</feature>
<dbReference type="AlphaFoldDB" id="A0AAN6PFB4"/>
<keyword evidence="3" id="KW-1185">Reference proteome</keyword>
<protein>
    <submittedName>
        <fullName evidence="2">Uncharacterized protein</fullName>
    </submittedName>
</protein>
<comment type="caution">
    <text evidence="2">The sequence shown here is derived from an EMBL/GenBank/DDBJ whole genome shotgun (WGS) entry which is preliminary data.</text>
</comment>